<feature type="domain" description="Pyridoxamine 5'-phosphate oxidase N-terminal" evidence="10">
    <location>
        <begin position="34"/>
        <end position="142"/>
    </location>
</feature>
<evidence type="ECO:0000256" key="8">
    <source>
        <dbReference type="ARBA" id="ARBA00022643"/>
    </source>
</evidence>
<dbReference type="Pfam" id="PF01243">
    <property type="entry name" value="PNPOx_N"/>
    <property type="match status" value="1"/>
</dbReference>
<dbReference type="GO" id="GO:0008615">
    <property type="term" value="P:pyridoxine biosynthetic process"/>
    <property type="evidence" value="ECO:0007669"/>
    <property type="project" value="InterPro"/>
</dbReference>
<dbReference type="InterPro" id="IPR000659">
    <property type="entry name" value="Pyridox_Oxase"/>
</dbReference>
<dbReference type="KEGG" id="dwi:6644556"/>
<protein>
    <recommendedName>
        <fullName evidence="6">pyridoxal 5'-phosphate synthase</fullName>
        <ecNumber evidence="6">1.4.3.5</ecNumber>
    </recommendedName>
</protein>
<dbReference type="SUPFAM" id="SSF50475">
    <property type="entry name" value="FMN-binding split barrel"/>
    <property type="match status" value="1"/>
</dbReference>
<evidence type="ECO:0000256" key="7">
    <source>
        <dbReference type="ARBA" id="ARBA00022630"/>
    </source>
</evidence>
<sequence>MSSELAHIIDAESPVDPVELFKQLIETNGPDPLQTMNLATLDEEFGVLNRTVLYRGLTSDNNIFYITQRYTRNCKNLVANPKASLTFYLPNLKNRQEEATWQIRLLGAVAEELPDSELDALWASEQLPAQIRAYVCPCGEPVDYQQLKARHDNFLKEHIKNGGGKPIARPSSYTAFQFRPQRWDFLKVGVGQVADRLQYRRKENGKWQSLHVAT</sequence>
<dbReference type="PIRSF" id="PIRSF000190">
    <property type="entry name" value="Pyd_amn-ph_oxd"/>
    <property type="match status" value="1"/>
</dbReference>
<gene>
    <name evidence="11" type="primary">Dwil\GK16313</name>
    <name evidence="11" type="ORF">Dwil_GK16313</name>
</gene>
<name>B4N1I5_DROWI</name>
<comment type="function">
    <text evidence="2">Catalyzes the oxidation of either pyridoxine 5'-phosphate (PNP) or pyridoxamine 5'-phosphate (PMP) into pyridoxal 5'-phosphate (PLP).</text>
</comment>
<keyword evidence="8" id="KW-0288">FMN</keyword>
<accession>B4N1I5</accession>
<dbReference type="PhylomeDB" id="B4N1I5"/>
<dbReference type="UniPathway" id="UPA01068">
    <property type="reaction ID" value="UER00304"/>
</dbReference>
<evidence type="ECO:0000313" key="11">
    <source>
        <dbReference type="EMBL" id="EDW78224.1"/>
    </source>
</evidence>
<proteinExistence type="inferred from homology"/>
<reference evidence="11 12" key="1">
    <citation type="journal article" date="2007" name="Nature">
        <title>Evolution of genes and genomes on the Drosophila phylogeny.</title>
        <authorList>
            <consortium name="Drosophila 12 Genomes Consortium"/>
            <person name="Clark A.G."/>
            <person name="Eisen M.B."/>
            <person name="Smith D.R."/>
            <person name="Bergman C.M."/>
            <person name="Oliver B."/>
            <person name="Markow T.A."/>
            <person name="Kaufman T.C."/>
            <person name="Kellis M."/>
            <person name="Gelbart W."/>
            <person name="Iyer V.N."/>
            <person name="Pollard D.A."/>
            <person name="Sackton T.B."/>
            <person name="Larracuente A.M."/>
            <person name="Singh N.D."/>
            <person name="Abad J.P."/>
            <person name="Abt D.N."/>
            <person name="Adryan B."/>
            <person name="Aguade M."/>
            <person name="Akashi H."/>
            <person name="Anderson W.W."/>
            <person name="Aquadro C.F."/>
            <person name="Ardell D.H."/>
            <person name="Arguello R."/>
            <person name="Artieri C.G."/>
            <person name="Barbash D.A."/>
            <person name="Barker D."/>
            <person name="Barsanti P."/>
            <person name="Batterham P."/>
            <person name="Batzoglou S."/>
            <person name="Begun D."/>
            <person name="Bhutkar A."/>
            <person name="Blanco E."/>
            <person name="Bosak S.A."/>
            <person name="Bradley R.K."/>
            <person name="Brand A.D."/>
            <person name="Brent M.R."/>
            <person name="Brooks A.N."/>
            <person name="Brown R.H."/>
            <person name="Butlin R.K."/>
            <person name="Caggese C."/>
            <person name="Calvi B.R."/>
            <person name="Bernardo de Carvalho A."/>
            <person name="Caspi A."/>
            <person name="Castrezana S."/>
            <person name="Celniker S.E."/>
            <person name="Chang J.L."/>
            <person name="Chapple C."/>
            <person name="Chatterji S."/>
            <person name="Chinwalla A."/>
            <person name="Civetta A."/>
            <person name="Clifton S.W."/>
            <person name="Comeron J.M."/>
            <person name="Costello J.C."/>
            <person name="Coyne J.A."/>
            <person name="Daub J."/>
            <person name="David R.G."/>
            <person name="Delcher A.L."/>
            <person name="Delehaunty K."/>
            <person name="Do C.B."/>
            <person name="Ebling H."/>
            <person name="Edwards K."/>
            <person name="Eickbush T."/>
            <person name="Evans J.D."/>
            <person name="Filipski A."/>
            <person name="Findeiss S."/>
            <person name="Freyhult E."/>
            <person name="Fulton L."/>
            <person name="Fulton R."/>
            <person name="Garcia A.C."/>
            <person name="Gardiner A."/>
            <person name="Garfield D.A."/>
            <person name="Garvin B.E."/>
            <person name="Gibson G."/>
            <person name="Gilbert D."/>
            <person name="Gnerre S."/>
            <person name="Godfrey J."/>
            <person name="Good R."/>
            <person name="Gotea V."/>
            <person name="Gravely B."/>
            <person name="Greenberg A.J."/>
            <person name="Griffiths-Jones S."/>
            <person name="Gross S."/>
            <person name="Guigo R."/>
            <person name="Gustafson E.A."/>
            <person name="Haerty W."/>
            <person name="Hahn M.W."/>
            <person name="Halligan D.L."/>
            <person name="Halpern A.L."/>
            <person name="Halter G.M."/>
            <person name="Han M.V."/>
            <person name="Heger A."/>
            <person name="Hillier L."/>
            <person name="Hinrichs A.S."/>
            <person name="Holmes I."/>
            <person name="Hoskins R.A."/>
            <person name="Hubisz M.J."/>
            <person name="Hultmark D."/>
            <person name="Huntley M.A."/>
            <person name="Jaffe D.B."/>
            <person name="Jagadeeshan S."/>
            <person name="Jeck W.R."/>
            <person name="Johnson J."/>
            <person name="Jones C.D."/>
            <person name="Jordan W.C."/>
            <person name="Karpen G.H."/>
            <person name="Kataoka E."/>
            <person name="Keightley P.D."/>
            <person name="Kheradpour P."/>
            <person name="Kirkness E.F."/>
            <person name="Koerich L.B."/>
            <person name="Kristiansen K."/>
            <person name="Kudrna D."/>
            <person name="Kulathinal R.J."/>
            <person name="Kumar S."/>
            <person name="Kwok R."/>
            <person name="Lander E."/>
            <person name="Langley C.H."/>
            <person name="Lapoint R."/>
            <person name="Lazzaro B.P."/>
            <person name="Lee S.J."/>
            <person name="Levesque L."/>
            <person name="Li R."/>
            <person name="Lin C.F."/>
            <person name="Lin M.F."/>
            <person name="Lindblad-Toh K."/>
            <person name="Llopart A."/>
            <person name="Long M."/>
            <person name="Low L."/>
            <person name="Lozovsky E."/>
            <person name="Lu J."/>
            <person name="Luo M."/>
            <person name="Machado C.A."/>
            <person name="Makalowski W."/>
            <person name="Marzo M."/>
            <person name="Matsuda M."/>
            <person name="Matzkin L."/>
            <person name="McAllister B."/>
            <person name="McBride C.S."/>
            <person name="McKernan B."/>
            <person name="McKernan K."/>
            <person name="Mendez-Lago M."/>
            <person name="Minx P."/>
            <person name="Mollenhauer M.U."/>
            <person name="Montooth K."/>
            <person name="Mount S.M."/>
            <person name="Mu X."/>
            <person name="Myers E."/>
            <person name="Negre B."/>
            <person name="Newfeld S."/>
            <person name="Nielsen R."/>
            <person name="Noor M.A."/>
            <person name="O'Grady P."/>
            <person name="Pachter L."/>
            <person name="Papaceit M."/>
            <person name="Parisi M.J."/>
            <person name="Parisi M."/>
            <person name="Parts L."/>
            <person name="Pedersen J.S."/>
            <person name="Pesole G."/>
            <person name="Phillippy A.M."/>
            <person name="Ponting C.P."/>
            <person name="Pop M."/>
            <person name="Porcelli D."/>
            <person name="Powell J.R."/>
            <person name="Prohaska S."/>
            <person name="Pruitt K."/>
            <person name="Puig M."/>
            <person name="Quesneville H."/>
            <person name="Ram K.R."/>
            <person name="Rand D."/>
            <person name="Rasmussen M.D."/>
            <person name="Reed L.K."/>
            <person name="Reenan R."/>
            <person name="Reily A."/>
            <person name="Remington K.A."/>
            <person name="Rieger T.T."/>
            <person name="Ritchie M.G."/>
            <person name="Robin C."/>
            <person name="Rogers Y.H."/>
            <person name="Rohde C."/>
            <person name="Rozas J."/>
            <person name="Rubenfield M.J."/>
            <person name="Ruiz A."/>
            <person name="Russo S."/>
            <person name="Salzberg S.L."/>
            <person name="Sanchez-Gracia A."/>
            <person name="Saranga D.J."/>
            <person name="Sato H."/>
            <person name="Schaeffer S.W."/>
            <person name="Schatz M.C."/>
            <person name="Schlenke T."/>
            <person name="Schwartz R."/>
            <person name="Segarra C."/>
            <person name="Singh R.S."/>
            <person name="Sirot L."/>
            <person name="Sirota M."/>
            <person name="Sisneros N.B."/>
            <person name="Smith C.D."/>
            <person name="Smith T.F."/>
            <person name="Spieth J."/>
            <person name="Stage D.E."/>
            <person name="Stark A."/>
            <person name="Stephan W."/>
            <person name="Strausberg R.L."/>
            <person name="Strempel S."/>
            <person name="Sturgill D."/>
            <person name="Sutton G."/>
            <person name="Sutton G.G."/>
            <person name="Tao W."/>
            <person name="Teichmann S."/>
            <person name="Tobari Y.N."/>
            <person name="Tomimura Y."/>
            <person name="Tsolas J.M."/>
            <person name="Valente V.L."/>
            <person name="Venter E."/>
            <person name="Venter J.C."/>
            <person name="Vicario S."/>
            <person name="Vieira F.G."/>
            <person name="Vilella A.J."/>
            <person name="Villasante A."/>
            <person name="Walenz B."/>
            <person name="Wang J."/>
            <person name="Wasserman M."/>
            <person name="Watts T."/>
            <person name="Wilson D."/>
            <person name="Wilson R.K."/>
            <person name="Wing R.A."/>
            <person name="Wolfner M.F."/>
            <person name="Wong A."/>
            <person name="Wong G.K."/>
            <person name="Wu C.I."/>
            <person name="Wu G."/>
            <person name="Yamamoto D."/>
            <person name="Yang H.P."/>
            <person name="Yang S.P."/>
            <person name="Yorke J.A."/>
            <person name="Yoshida K."/>
            <person name="Zdobnov E."/>
            <person name="Zhang P."/>
            <person name="Zhang Y."/>
            <person name="Zimin A.V."/>
            <person name="Baldwin J."/>
            <person name="Abdouelleil A."/>
            <person name="Abdulkadir J."/>
            <person name="Abebe A."/>
            <person name="Abera B."/>
            <person name="Abreu J."/>
            <person name="Acer S.C."/>
            <person name="Aftuck L."/>
            <person name="Alexander A."/>
            <person name="An P."/>
            <person name="Anderson E."/>
            <person name="Anderson S."/>
            <person name="Arachi H."/>
            <person name="Azer M."/>
            <person name="Bachantsang P."/>
            <person name="Barry A."/>
            <person name="Bayul T."/>
            <person name="Berlin A."/>
            <person name="Bessette D."/>
            <person name="Bloom T."/>
            <person name="Blye J."/>
            <person name="Boguslavskiy L."/>
            <person name="Bonnet C."/>
            <person name="Boukhgalter B."/>
            <person name="Bourzgui I."/>
            <person name="Brown A."/>
            <person name="Cahill P."/>
            <person name="Channer S."/>
            <person name="Cheshatsang Y."/>
            <person name="Chuda L."/>
            <person name="Citroen M."/>
            <person name="Collymore A."/>
            <person name="Cooke P."/>
            <person name="Costello M."/>
            <person name="D'Aco K."/>
            <person name="Daza R."/>
            <person name="De Haan G."/>
            <person name="DeGray S."/>
            <person name="DeMaso C."/>
            <person name="Dhargay N."/>
            <person name="Dooley K."/>
            <person name="Dooley E."/>
            <person name="Doricent M."/>
            <person name="Dorje P."/>
            <person name="Dorjee K."/>
            <person name="Dupes A."/>
            <person name="Elong R."/>
            <person name="Falk J."/>
            <person name="Farina A."/>
            <person name="Faro S."/>
            <person name="Ferguson D."/>
            <person name="Fisher S."/>
            <person name="Foley C.D."/>
            <person name="Franke A."/>
            <person name="Friedrich D."/>
            <person name="Gadbois L."/>
            <person name="Gearin G."/>
            <person name="Gearin C.R."/>
            <person name="Giannoukos G."/>
            <person name="Goode T."/>
            <person name="Graham J."/>
            <person name="Grandbois E."/>
            <person name="Grewal S."/>
            <person name="Gyaltsen K."/>
            <person name="Hafez N."/>
            <person name="Hagos B."/>
            <person name="Hall J."/>
            <person name="Henson C."/>
            <person name="Hollinger A."/>
            <person name="Honan T."/>
            <person name="Huard M.D."/>
            <person name="Hughes L."/>
            <person name="Hurhula B."/>
            <person name="Husby M.E."/>
            <person name="Kamat A."/>
            <person name="Kanga B."/>
            <person name="Kashin S."/>
            <person name="Khazanovich D."/>
            <person name="Kisner P."/>
            <person name="Lance K."/>
            <person name="Lara M."/>
            <person name="Lee W."/>
            <person name="Lennon N."/>
            <person name="Letendre F."/>
            <person name="LeVine R."/>
            <person name="Lipovsky A."/>
            <person name="Liu X."/>
            <person name="Liu J."/>
            <person name="Liu S."/>
            <person name="Lokyitsang T."/>
            <person name="Lokyitsang Y."/>
            <person name="Lubonja R."/>
            <person name="Lui A."/>
            <person name="MacDonald P."/>
            <person name="Magnisalis V."/>
            <person name="Maru K."/>
            <person name="Matthews C."/>
            <person name="McCusker W."/>
            <person name="McDonough S."/>
            <person name="Mehta T."/>
            <person name="Meldrim J."/>
            <person name="Meneus L."/>
            <person name="Mihai O."/>
            <person name="Mihalev A."/>
            <person name="Mihova T."/>
            <person name="Mittelman R."/>
            <person name="Mlenga V."/>
            <person name="Montmayeur A."/>
            <person name="Mulrain L."/>
            <person name="Navidi A."/>
            <person name="Naylor J."/>
            <person name="Negash T."/>
            <person name="Nguyen T."/>
            <person name="Nguyen N."/>
            <person name="Nicol R."/>
            <person name="Norbu C."/>
            <person name="Norbu N."/>
            <person name="Novod N."/>
            <person name="O'Neill B."/>
            <person name="Osman S."/>
            <person name="Markiewicz E."/>
            <person name="Oyono O.L."/>
            <person name="Patti C."/>
            <person name="Phunkhang P."/>
            <person name="Pierre F."/>
            <person name="Priest M."/>
            <person name="Raghuraman S."/>
            <person name="Rege F."/>
            <person name="Reyes R."/>
            <person name="Rise C."/>
            <person name="Rogov P."/>
            <person name="Ross K."/>
            <person name="Ryan E."/>
            <person name="Settipalli S."/>
            <person name="Shea T."/>
            <person name="Sherpa N."/>
            <person name="Shi L."/>
            <person name="Shih D."/>
            <person name="Sparrow T."/>
            <person name="Spaulding J."/>
            <person name="Stalker J."/>
            <person name="Stange-Thomann N."/>
            <person name="Stavropoulos S."/>
            <person name="Stone C."/>
            <person name="Strader C."/>
            <person name="Tesfaye S."/>
            <person name="Thomson T."/>
            <person name="Thoulutsang Y."/>
            <person name="Thoulutsang D."/>
            <person name="Topham K."/>
            <person name="Topping I."/>
            <person name="Tsamla T."/>
            <person name="Vassiliev H."/>
            <person name="Vo A."/>
            <person name="Wangchuk T."/>
            <person name="Wangdi T."/>
            <person name="Weiand M."/>
            <person name="Wilkinson J."/>
            <person name="Wilson A."/>
            <person name="Yadav S."/>
            <person name="Young G."/>
            <person name="Yu Q."/>
            <person name="Zembek L."/>
            <person name="Zhong D."/>
            <person name="Zimmer A."/>
            <person name="Zwirko Z."/>
            <person name="Jaffe D.B."/>
            <person name="Alvarez P."/>
            <person name="Brockman W."/>
            <person name="Butler J."/>
            <person name="Chin C."/>
            <person name="Gnerre S."/>
            <person name="Grabherr M."/>
            <person name="Kleber M."/>
            <person name="Mauceli E."/>
            <person name="MacCallum I."/>
        </authorList>
    </citation>
    <scope>NUCLEOTIDE SEQUENCE [LARGE SCALE GENOMIC DNA]</scope>
    <source>
        <strain evidence="12">Tucson 14030-0811.24</strain>
    </source>
</reference>
<evidence type="ECO:0000256" key="2">
    <source>
        <dbReference type="ARBA" id="ARBA00003691"/>
    </source>
</evidence>
<dbReference type="eggNOG" id="KOG2586">
    <property type="taxonomic scope" value="Eukaryota"/>
</dbReference>
<keyword evidence="12" id="KW-1185">Reference proteome</keyword>
<dbReference type="SMR" id="B4N1I5"/>
<evidence type="ECO:0000256" key="1">
    <source>
        <dbReference type="ARBA" id="ARBA00001917"/>
    </source>
</evidence>
<dbReference type="EMBL" id="CH963925">
    <property type="protein sequence ID" value="EDW78224.1"/>
    <property type="molecule type" value="Genomic_DNA"/>
</dbReference>
<dbReference type="EC" id="1.4.3.5" evidence="6"/>
<dbReference type="HOGENOM" id="CLU_032263_3_0_1"/>
<comment type="similarity">
    <text evidence="5">Belongs to the pyridoxamine 5'-phosphate oxidase family.</text>
</comment>
<keyword evidence="9 11" id="KW-0560">Oxidoreductase</keyword>
<dbReference type="GO" id="GO:0004733">
    <property type="term" value="F:pyridoxamine phosphate oxidase activity"/>
    <property type="evidence" value="ECO:0007669"/>
    <property type="project" value="UniProtKB-EC"/>
</dbReference>
<evidence type="ECO:0000256" key="9">
    <source>
        <dbReference type="ARBA" id="ARBA00023002"/>
    </source>
</evidence>
<evidence type="ECO:0000259" key="10">
    <source>
        <dbReference type="Pfam" id="PF01243"/>
    </source>
</evidence>
<dbReference type="InterPro" id="IPR012349">
    <property type="entry name" value="Split_barrel_FMN-bd"/>
</dbReference>
<evidence type="ECO:0000256" key="5">
    <source>
        <dbReference type="ARBA" id="ARBA00007301"/>
    </source>
</evidence>
<comment type="pathway">
    <text evidence="4">Cofactor metabolism; pyridoxal 5'-phosphate salvage; pyridoxal 5'-phosphate from pyridoxine 5'-phosphate: step 1/1.</text>
</comment>
<keyword evidence="7" id="KW-0285">Flavoprotein</keyword>
<comment type="pathway">
    <text evidence="3">Cofactor metabolism; pyridoxal 5'-phosphate salvage; pyridoxal 5'-phosphate from pyridoxamine 5'-phosphate: step 1/1.</text>
</comment>
<dbReference type="STRING" id="7260.B4N1I5"/>
<dbReference type="Proteomes" id="UP000007798">
    <property type="component" value="Unassembled WGS sequence"/>
</dbReference>
<dbReference type="InterPro" id="IPR011576">
    <property type="entry name" value="Pyridox_Oxase_N"/>
</dbReference>
<dbReference type="PANTHER" id="PTHR10851">
    <property type="entry name" value="PYRIDOXINE-5-PHOSPHATE OXIDASE"/>
    <property type="match status" value="1"/>
</dbReference>
<dbReference type="AlphaFoldDB" id="B4N1I5"/>
<dbReference type="OMA" id="ITHRYTR"/>
<dbReference type="PANTHER" id="PTHR10851:SF4">
    <property type="entry name" value="PYRIDOXAL 5'-PHOSPHATE SYNTHASE"/>
    <property type="match status" value="1"/>
</dbReference>
<evidence type="ECO:0000256" key="4">
    <source>
        <dbReference type="ARBA" id="ARBA00005037"/>
    </source>
</evidence>
<comment type="cofactor">
    <cofactor evidence="1">
        <name>FMN</name>
        <dbReference type="ChEBI" id="CHEBI:58210"/>
    </cofactor>
</comment>
<evidence type="ECO:0000256" key="6">
    <source>
        <dbReference type="ARBA" id="ARBA00012801"/>
    </source>
</evidence>
<dbReference type="OrthoDB" id="303614at2759"/>
<evidence type="ECO:0000313" key="12">
    <source>
        <dbReference type="Proteomes" id="UP000007798"/>
    </source>
</evidence>
<dbReference type="Gene3D" id="2.30.110.10">
    <property type="entry name" value="Electron Transport, Fmn-binding Protein, Chain A"/>
    <property type="match status" value="1"/>
</dbReference>
<evidence type="ECO:0000256" key="3">
    <source>
        <dbReference type="ARBA" id="ARBA00004738"/>
    </source>
</evidence>
<organism evidence="11 12">
    <name type="scientific">Drosophila willistoni</name>
    <name type="common">Fruit fly</name>
    <dbReference type="NCBI Taxonomy" id="7260"/>
    <lineage>
        <taxon>Eukaryota</taxon>
        <taxon>Metazoa</taxon>
        <taxon>Ecdysozoa</taxon>
        <taxon>Arthropoda</taxon>
        <taxon>Hexapoda</taxon>
        <taxon>Insecta</taxon>
        <taxon>Pterygota</taxon>
        <taxon>Neoptera</taxon>
        <taxon>Endopterygota</taxon>
        <taxon>Diptera</taxon>
        <taxon>Brachycera</taxon>
        <taxon>Muscomorpha</taxon>
        <taxon>Ephydroidea</taxon>
        <taxon>Drosophilidae</taxon>
        <taxon>Drosophila</taxon>
        <taxon>Sophophora</taxon>
    </lineage>
</organism>
<dbReference type="GO" id="GO:0010181">
    <property type="term" value="F:FMN binding"/>
    <property type="evidence" value="ECO:0007669"/>
    <property type="project" value="InterPro"/>
</dbReference>
<dbReference type="InParanoid" id="B4N1I5"/>